<gene>
    <name evidence="1" type="ORF">F543_2030</name>
</gene>
<reference evidence="1 2" key="1">
    <citation type="submission" date="2013-12" db="EMBL/GenBank/DDBJ databases">
        <title>Annotation of the Bibersteinia trehalosi USDA-ARS-USMARC-189 complete genome.</title>
        <authorList>
            <person name="Harhay G.P."/>
            <person name="McVey S."/>
            <person name="Clawson M.L."/>
            <person name="Bono J."/>
            <person name="Heaton M.P."/>
            <person name="Chitko-Mckown C.G."/>
            <person name="Harhay D.M."/>
            <person name="Smith T.P.L."/>
        </authorList>
    </citation>
    <scope>NUCLEOTIDE SEQUENCE [LARGE SCALE GENOMIC DNA]</scope>
    <source>
        <strain evidence="1 2">USDA-ARS-USMARC-189</strain>
    </source>
</reference>
<accession>A0ABN4BXE7</accession>
<evidence type="ECO:0000313" key="2">
    <source>
        <dbReference type="Proteomes" id="UP000019092"/>
    </source>
</evidence>
<dbReference type="Proteomes" id="UP000019092">
    <property type="component" value="Chromosome"/>
</dbReference>
<organism evidence="1 2">
    <name type="scientific">Bibersteinia trehalosi USDA-ARS-USMARC-189</name>
    <dbReference type="NCBI Taxonomy" id="1263831"/>
    <lineage>
        <taxon>Bacteria</taxon>
        <taxon>Pseudomonadati</taxon>
        <taxon>Pseudomonadota</taxon>
        <taxon>Gammaproteobacteria</taxon>
        <taxon>Pasteurellales</taxon>
        <taxon>Pasteurellaceae</taxon>
        <taxon>Bibersteinia</taxon>
    </lineage>
</organism>
<keyword evidence="2" id="KW-1185">Reference proteome</keyword>
<dbReference type="Pfam" id="PF05869">
    <property type="entry name" value="Dam"/>
    <property type="match status" value="1"/>
</dbReference>
<name>A0ABN4BXE7_BIBTR</name>
<sequence length="180" mass="21197">MSDFDRDSYRTPSYLFHWLNRRFHFDFDGCASEENALCQFYCSDDREGGFLTFDPFDCECDVFKPTSIFINPPYSNPTDFIKRAIWWKEYNRLVVMLLPADKTTEWFKLIEKHATEVIEIVGYHDEKGKWRTGRIQFIHPVTGKPTQGNNKGSMIVVFDPLVQGMVTRQVSLDFIKQWGK</sequence>
<evidence type="ECO:0000313" key="1">
    <source>
        <dbReference type="EMBL" id="AHG83067.1"/>
    </source>
</evidence>
<dbReference type="EMBL" id="CP006955">
    <property type="protein sequence ID" value="AHG83067.1"/>
    <property type="molecule type" value="Genomic_DNA"/>
</dbReference>
<dbReference type="InterPro" id="IPR008593">
    <property type="entry name" value="Dam_MeTrfase"/>
</dbReference>
<dbReference type="RefSeq" id="WP_025289962.1">
    <property type="nucleotide sequence ID" value="NZ_CP006955.1"/>
</dbReference>
<proteinExistence type="predicted"/>
<protein>
    <submittedName>
        <fullName evidence="1">DNA N-6-adenine-methyltransferase</fullName>
    </submittedName>
</protein>